<evidence type="ECO:0000313" key="2">
    <source>
        <dbReference type="Proteomes" id="UP000590511"/>
    </source>
</evidence>
<accession>A0A7W7HJN3</accession>
<comment type="caution">
    <text evidence="1">The sequence shown here is derived from an EMBL/GenBank/DDBJ whole genome shotgun (WGS) entry which is preliminary data.</text>
</comment>
<reference evidence="1 2" key="1">
    <citation type="submission" date="2020-08" db="EMBL/GenBank/DDBJ databases">
        <title>Sequencing the genomes of 1000 actinobacteria strains.</title>
        <authorList>
            <person name="Klenk H.-P."/>
        </authorList>
    </citation>
    <scope>NUCLEOTIDE SEQUENCE [LARGE SCALE GENOMIC DNA]</scope>
    <source>
        <strain evidence="1 2">DSM 43150</strain>
    </source>
</reference>
<gene>
    <name evidence="1" type="ORF">BJ964_005915</name>
</gene>
<protein>
    <submittedName>
        <fullName evidence="1">Uncharacterized protein</fullName>
    </submittedName>
</protein>
<proteinExistence type="predicted"/>
<sequence length="34" mass="3549">MATRLVQINMKAHDGAGGRAVAAIGEWRSATVLP</sequence>
<name>A0A7W7HJN3_9ACTN</name>
<organism evidence="1 2">
    <name type="scientific">Actinoplanes lobatus</name>
    <dbReference type="NCBI Taxonomy" id="113568"/>
    <lineage>
        <taxon>Bacteria</taxon>
        <taxon>Bacillati</taxon>
        <taxon>Actinomycetota</taxon>
        <taxon>Actinomycetes</taxon>
        <taxon>Micromonosporales</taxon>
        <taxon>Micromonosporaceae</taxon>
        <taxon>Actinoplanes</taxon>
    </lineage>
</organism>
<dbReference type="Proteomes" id="UP000590511">
    <property type="component" value="Unassembled WGS sequence"/>
</dbReference>
<dbReference type="AlphaFoldDB" id="A0A7W7HJN3"/>
<evidence type="ECO:0000313" key="1">
    <source>
        <dbReference type="EMBL" id="MBB4751754.1"/>
    </source>
</evidence>
<dbReference type="EMBL" id="JACHNC010000001">
    <property type="protein sequence ID" value="MBB4751754.1"/>
    <property type="molecule type" value="Genomic_DNA"/>
</dbReference>